<reference evidence="3 4" key="1">
    <citation type="submission" date="2024-09" db="EMBL/GenBank/DDBJ databases">
        <authorList>
            <person name="Sun Q."/>
            <person name="Mori K."/>
        </authorList>
    </citation>
    <scope>NUCLEOTIDE SEQUENCE [LARGE SCALE GENOMIC DNA]</scope>
    <source>
        <strain evidence="3 4">CECT 7955</strain>
    </source>
</reference>
<sequence>MKRIILLLLLTVSLSGFSQVITFSEYDDFLKKHVSSKGIVDFDKVLKNIKDINTITYNFSKISPNKSWSPAEVKTYWINVYNANIIKLLAENYPIKSINYIRDPFKMDFIDFDGGKISLDYIQHEILRPMNDPRVHFAIFSTAISSPLLRNTAYTSNSIDYDLDVATSLFINDASKNILGTASSQLSKVFEWYFTDFIGHVTIVDFINKYSTTHISAETKLTFSEYDWNLYK</sequence>
<organism evidence="3 4">
    <name type="scientific">Flavobacterium jumunjinense</name>
    <dbReference type="NCBI Taxonomy" id="998845"/>
    <lineage>
        <taxon>Bacteria</taxon>
        <taxon>Pseudomonadati</taxon>
        <taxon>Bacteroidota</taxon>
        <taxon>Flavobacteriia</taxon>
        <taxon>Flavobacteriales</taxon>
        <taxon>Flavobacteriaceae</taxon>
        <taxon>Flavobacterium</taxon>
    </lineage>
</organism>
<comment type="caution">
    <text evidence="3">The sequence shown here is derived from an EMBL/GenBank/DDBJ whole genome shotgun (WGS) entry which is preliminary data.</text>
</comment>
<name>A0ABV5GL24_9FLAO</name>
<gene>
    <name evidence="3" type="ORF">ACFFVF_05785</name>
</gene>
<evidence type="ECO:0000313" key="3">
    <source>
        <dbReference type="EMBL" id="MFB9096018.1"/>
    </source>
</evidence>
<dbReference type="Pfam" id="PF04784">
    <property type="entry name" value="DUF547"/>
    <property type="match status" value="1"/>
</dbReference>
<feature type="chain" id="PRO_5045769091" evidence="1">
    <location>
        <begin position="19"/>
        <end position="232"/>
    </location>
</feature>
<proteinExistence type="predicted"/>
<feature type="domain" description="DUF547" evidence="2">
    <location>
        <begin position="66"/>
        <end position="171"/>
    </location>
</feature>
<dbReference type="RefSeq" id="WP_236457365.1">
    <property type="nucleotide sequence ID" value="NZ_CBCSGE010000006.1"/>
</dbReference>
<dbReference type="InterPro" id="IPR006869">
    <property type="entry name" value="DUF547"/>
</dbReference>
<evidence type="ECO:0000313" key="4">
    <source>
        <dbReference type="Proteomes" id="UP001589607"/>
    </source>
</evidence>
<keyword evidence="1" id="KW-0732">Signal</keyword>
<dbReference type="Proteomes" id="UP001589607">
    <property type="component" value="Unassembled WGS sequence"/>
</dbReference>
<evidence type="ECO:0000259" key="2">
    <source>
        <dbReference type="Pfam" id="PF04784"/>
    </source>
</evidence>
<accession>A0ABV5GL24</accession>
<evidence type="ECO:0000256" key="1">
    <source>
        <dbReference type="SAM" id="SignalP"/>
    </source>
</evidence>
<keyword evidence="4" id="KW-1185">Reference proteome</keyword>
<protein>
    <submittedName>
        <fullName evidence="3">DUF547 domain-containing protein</fullName>
    </submittedName>
</protein>
<feature type="signal peptide" evidence="1">
    <location>
        <begin position="1"/>
        <end position="18"/>
    </location>
</feature>
<dbReference type="EMBL" id="JBHMEY010000012">
    <property type="protein sequence ID" value="MFB9096018.1"/>
    <property type="molecule type" value="Genomic_DNA"/>
</dbReference>